<feature type="region of interest" description="Disordered" evidence="1">
    <location>
        <begin position="1"/>
        <end position="66"/>
    </location>
</feature>
<dbReference type="Proteomes" id="UP000499080">
    <property type="component" value="Unassembled WGS sequence"/>
</dbReference>
<sequence length="119" mass="14025">MMRHRQSRGQRKATNTFRGPWKDVKNVRAGRRVNTARDKWKDVNGQWRRQRTAEKTVNTYPTAERRSTRPWTVEVTSTRSWIWKETSNTFVDSTLPRLVLCGKMRETLSVDSGKTSTRL</sequence>
<evidence type="ECO:0000256" key="1">
    <source>
        <dbReference type="SAM" id="MobiDB-lite"/>
    </source>
</evidence>
<feature type="compositionally biased region" description="Basic residues" evidence="1">
    <location>
        <begin position="1"/>
        <end position="11"/>
    </location>
</feature>
<name>A0A4Y2WN31_ARAVE</name>
<dbReference type="AlphaFoldDB" id="A0A4Y2WN31"/>
<proteinExistence type="predicted"/>
<reference evidence="2 3" key="1">
    <citation type="journal article" date="2019" name="Sci. Rep.">
        <title>Orb-weaving spider Araneus ventricosus genome elucidates the spidroin gene catalogue.</title>
        <authorList>
            <person name="Kono N."/>
            <person name="Nakamura H."/>
            <person name="Ohtoshi R."/>
            <person name="Moran D.A.P."/>
            <person name="Shinohara A."/>
            <person name="Yoshida Y."/>
            <person name="Fujiwara M."/>
            <person name="Mori M."/>
            <person name="Tomita M."/>
            <person name="Arakawa K."/>
        </authorList>
    </citation>
    <scope>NUCLEOTIDE SEQUENCE [LARGE SCALE GENOMIC DNA]</scope>
</reference>
<gene>
    <name evidence="2" type="ORF">AVEN_16899_1</name>
</gene>
<feature type="non-terminal residue" evidence="2">
    <location>
        <position position="119"/>
    </location>
</feature>
<evidence type="ECO:0000313" key="2">
    <source>
        <dbReference type="EMBL" id="GBO37357.1"/>
    </source>
</evidence>
<protein>
    <submittedName>
        <fullName evidence="2">Uncharacterized protein</fullName>
    </submittedName>
</protein>
<organism evidence="2 3">
    <name type="scientific">Araneus ventricosus</name>
    <name type="common">Orbweaver spider</name>
    <name type="synonym">Epeira ventricosa</name>
    <dbReference type="NCBI Taxonomy" id="182803"/>
    <lineage>
        <taxon>Eukaryota</taxon>
        <taxon>Metazoa</taxon>
        <taxon>Ecdysozoa</taxon>
        <taxon>Arthropoda</taxon>
        <taxon>Chelicerata</taxon>
        <taxon>Arachnida</taxon>
        <taxon>Araneae</taxon>
        <taxon>Araneomorphae</taxon>
        <taxon>Entelegynae</taxon>
        <taxon>Araneoidea</taxon>
        <taxon>Araneidae</taxon>
        <taxon>Araneus</taxon>
    </lineage>
</organism>
<accession>A0A4Y2WN31</accession>
<keyword evidence="3" id="KW-1185">Reference proteome</keyword>
<comment type="caution">
    <text evidence="2">The sequence shown here is derived from an EMBL/GenBank/DDBJ whole genome shotgun (WGS) entry which is preliminary data.</text>
</comment>
<evidence type="ECO:0000313" key="3">
    <source>
        <dbReference type="Proteomes" id="UP000499080"/>
    </source>
</evidence>
<dbReference type="EMBL" id="BGPR01061745">
    <property type="protein sequence ID" value="GBO37357.1"/>
    <property type="molecule type" value="Genomic_DNA"/>
</dbReference>